<keyword evidence="1" id="KW-0812">Transmembrane</keyword>
<reference evidence="2" key="1">
    <citation type="submission" date="2020-05" db="EMBL/GenBank/DDBJ databases">
        <title>WGS assembly of Panicum virgatum.</title>
        <authorList>
            <person name="Lovell J.T."/>
            <person name="Jenkins J."/>
            <person name="Shu S."/>
            <person name="Juenger T.E."/>
            <person name="Schmutz J."/>
        </authorList>
    </citation>
    <scope>NUCLEOTIDE SEQUENCE</scope>
    <source>
        <strain evidence="2">AP13</strain>
    </source>
</reference>
<evidence type="ECO:0000313" key="2">
    <source>
        <dbReference type="EMBL" id="KAG2562656.1"/>
    </source>
</evidence>
<sequence length="95" mass="10604">MLCSSLPRRQPLLQLLLYSFSMHVSGKKFLFLFCFSFQIGDILLTSHMARLAAWVALVLIGCITVAGQATSNVMRERVYSPSSSQTRPKQNHVSA</sequence>
<dbReference type="Proteomes" id="UP000823388">
    <property type="component" value="Chromosome 8K"/>
</dbReference>
<name>A0A8T0PUP5_PANVG</name>
<gene>
    <name evidence="2" type="ORF">PVAP13_8KG249803</name>
</gene>
<evidence type="ECO:0000313" key="3">
    <source>
        <dbReference type="Proteomes" id="UP000823388"/>
    </source>
</evidence>
<feature type="transmembrane region" description="Helical" evidence="1">
    <location>
        <begin position="12"/>
        <end position="39"/>
    </location>
</feature>
<keyword evidence="3" id="KW-1185">Reference proteome</keyword>
<dbReference type="EMBL" id="CM029051">
    <property type="protein sequence ID" value="KAG2562656.1"/>
    <property type="molecule type" value="Genomic_DNA"/>
</dbReference>
<accession>A0A8T0PUP5</accession>
<dbReference type="AlphaFoldDB" id="A0A8T0PUP5"/>
<feature type="transmembrane region" description="Helical" evidence="1">
    <location>
        <begin position="51"/>
        <end position="70"/>
    </location>
</feature>
<proteinExistence type="predicted"/>
<keyword evidence="1" id="KW-0472">Membrane</keyword>
<evidence type="ECO:0000256" key="1">
    <source>
        <dbReference type="SAM" id="Phobius"/>
    </source>
</evidence>
<protein>
    <submittedName>
        <fullName evidence="2">Uncharacterized protein</fullName>
    </submittedName>
</protein>
<keyword evidence="1" id="KW-1133">Transmembrane helix</keyword>
<comment type="caution">
    <text evidence="2">The sequence shown here is derived from an EMBL/GenBank/DDBJ whole genome shotgun (WGS) entry which is preliminary data.</text>
</comment>
<organism evidence="2 3">
    <name type="scientific">Panicum virgatum</name>
    <name type="common">Blackwell switchgrass</name>
    <dbReference type="NCBI Taxonomy" id="38727"/>
    <lineage>
        <taxon>Eukaryota</taxon>
        <taxon>Viridiplantae</taxon>
        <taxon>Streptophyta</taxon>
        <taxon>Embryophyta</taxon>
        <taxon>Tracheophyta</taxon>
        <taxon>Spermatophyta</taxon>
        <taxon>Magnoliopsida</taxon>
        <taxon>Liliopsida</taxon>
        <taxon>Poales</taxon>
        <taxon>Poaceae</taxon>
        <taxon>PACMAD clade</taxon>
        <taxon>Panicoideae</taxon>
        <taxon>Panicodae</taxon>
        <taxon>Paniceae</taxon>
        <taxon>Panicinae</taxon>
        <taxon>Panicum</taxon>
        <taxon>Panicum sect. Hiantes</taxon>
    </lineage>
</organism>